<reference evidence="9 10" key="1">
    <citation type="submission" date="2021-01" db="EMBL/GenBank/DDBJ databases">
        <title>Chryseolinea sp. Jin1 Genome sequencing and assembly.</title>
        <authorList>
            <person name="Kim I."/>
        </authorList>
    </citation>
    <scope>NUCLEOTIDE SEQUENCE [LARGE SCALE GENOMIC DNA]</scope>
    <source>
        <strain evidence="9 10">Jin1</strain>
    </source>
</reference>
<keyword evidence="3 7" id="KW-0812">Transmembrane</keyword>
<feature type="transmembrane region" description="Helical" evidence="7">
    <location>
        <begin position="21"/>
        <end position="43"/>
    </location>
</feature>
<comment type="caution">
    <text evidence="9">The sequence shown here is derived from an EMBL/GenBank/DDBJ whole genome shotgun (WGS) entry which is preliminary data.</text>
</comment>
<keyword evidence="4 7" id="KW-1133">Transmembrane helix</keyword>
<dbReference type="RefSeq" id="WP_202008178.1">
    <property type="nucleotide sequence ID" value="NZ_JAERRB010000002.1"/>
</dbReference>
<evidence type="ECO:0000256" key="3">
    <source>
        <dbReference type="ARBA" id="ARBA00022692"/>
    </source>
</evidence>
<dbReference type="InterPro" id="IPR050250">
    <property type="entry name" value="Macrolide_Exporter_MacB"/>
</dbReference>
<name>A0ABS1KMW6_9BACT</name>
<comment type="subcellular location">
    <subcellularLocation>
        <location evidence="1">Cell membrane</location>
        <topology evidence="1">Multi-pass membrane protein</topology>
    </subcellularLocation>
</comment>
<dbReference type="Pfam" id="PF02687">
    <property type="entry name" value="FtsX"/>
    <property type="match status" value="2"/>
</dbReference>
<dbReference type="Proteomes" id="UP000613030">
    <property type="component" value="Unassembled WGS sequence"/>
</dbReference>
<feature type="transmembrane region" description="Helical" evidence="7">
    <location>
        <begin position="761"/>
        <end position="784"/>
    </location>
</feature>
<feature type="transmembrane region" description="Helical" evidence="7">
    <location>
        <begin position="430"/>
        <end position="450"/>
    </location>
</feature>
<feature type="domain" description="ABC3 transporter permease C-terminal" evidence="8">
    <location>
        <begin position="677"/>
        <end position="789"/>
    </location>
</feature>
<keyword evidence="2" id="KW-1003">Cell membrane</keyword>
<evidence type="ECO:0000256" key="5">
    <source>
        <dbReference type="ARBA" id="ARBA00023136"/>
    </source>
</evidence>
<feature type="transmembrane region" description="Helical" evidence="7">
    <location>
        <begin position="720"/>
        <end position="749"/>
    </location>
</feature>
<keyword evidence="5 7" id="KW-0472">Membrane</keyword>
<feature type="transmembrane region" description="Helical" evidence="7">
    <location>
        <begin position="305"/>
        <end position="330"/>
    </location>
</feature>
<dbReference type="InterPro" id="IPR003838">
    <property type="entry name" value="ABC3_permease_C"/>
</dbReference>
<protein>
    <submittedName>
        <fullName evidence="9">ABC transporter permease</fullName>
    </submittedName>
</protein>
<evidence type="ECO:0000259" key="8">
    <source>
        <dbReference type="Pfam" id="PF02687"/>
    </source>
</evidence>
<evidence type="ECO:0000256" key="1">
    <source>
        <dbReference type="ARBA" id="ARBA00004651"/>
    </source>
</evidence>
<evidence type="ECO:0000256" key="4">
    <source>
        <dbReference type="ARBA" id="ARBA00022989"/>
    </source>
</evidence>
<organism evidence="9 10">
    <name type="scientific">Chryseolinea lacunae</name>
    <dbReference type="NCBI Taxonomy" id="2801331"/>
    <lineage>
        <taxon>Bacteria</taxon>
        <taxon>Pseudomonadati</taxon>
        <taxon>Bacteroidota</taxon>
        <taxon>Cytophagia</taxon>
        <taxon>Cytophagales</taxon>
        <taxon>Fulvivirgaceae</taxon>
        <taxon>Chryseolinea</taxon>
    </lineage>
</organism>
<dbReference type="EMBL" id="JAERRB010000002">
    <property type="protein sequence ID" value="MBL0740800.1"/>
    <property type="molecule type" value="Genomic_DNA"/>
</dbReference>
<feature type="transmembrane region" description="Helical" evidence="7">
    <location>
        <begin position="256"/>
        <end position="284"/>
    </location>
</feature>
<sequence length="804" mass="87649">MKTRYKKVMRDLLSGYAKNAMLVIAMAMGVFGVGAILGGYSVVKREMTANYMGTVPASATLEMEDSLKQGLIDSVRQWPGVSQAERHATVLARMRIDDKWFPLLLFVVDDFEHQRTNIARHVSGEQTPPTGTLLVERTAFVVMHAQEGDSLLVKTRHGEAKALKIVGTVHDAGLAPAWQEQAGYGYITLSTLRALGEDGGFDQLRILVSEHADSRDHIETKAKEIAIALNARHHGVHEIQIPPPGKHPHQSQMSAVMTIFVMFSFLVLVLASILVGTAVATIMVKHVRQIGVMKTLGANSRQIAVMYLTMVFALCLVALVIAIPLSRVAAAAFYDQIAVLLNLEIRDASIPVWVVAVQVFSGIGIPLLSAAVPVLRGSFISVRKALDNHGVGHRPQQQLSWTMKMLSSWKFAGDMFPLAMRNVFRQRSRLAMTLGLLAAGGAMFMMALNVSEAWEANLSRIYQQRLYDVEFRLNRLHPTDTLLAKLKSIPGVTHVEGWNSAAVAFSKGNKGVEVTRTYPDKGHGSFSMQALPVSTQLLRPDITAGRWLREGQANEVVLNQLATPMLSSVALGDTVSLTVNQHTTAWTVVGFVEDVGTPATAYVSIEAFAKAEDTAGKSNVLRVAYADRSKESTVKNNRLVEALLEKENIGVDATIPVWLLRNAIAGHMKVLVNSLMAMALLMAVVGTLGLMSTMSMNVLERTREIGVMRTLGATPRKIRSLVVWEGVSIGVMSIFLAFALSLLLSAYIGSFIGHMAFRTPLSLQISIVGVVAWVAMVMAGAYVATLYPSKRANTITTREALAYE</sequence>
<feature type="domain" description="ABC3 transporter permease C-terminal" evidence="8">
    <location>
        <begin position="262"/>
        <end position="380"/>
    </location>
</feature>
<accession>A0ABS1KMW6</accession>
<evidence type="ECO:0000313" key="10">
    <source>
        <dbReference type="Proteomes" id="UP000613030"/>
    </source>
</evidence>
<feature type="transmembrane region" description="Helical" evidence="7">
    <location>
        <begin position="675"/>
        <end position="699"/>
    </location>
</feature>
<evidence type="ECO:0000256" key="7">
    <source>
        <dbReference type="SAM" id="Phobius"/>
    </source>
</evidence>
<evidence type="ECO:0000256" key="6">
    <source>
        <dbReference type="ARBA" id="ARBA00038076"/>
    </source>
</evidence>
<dbReference type="PANTHER" id="PTHR30572:SF4">
    <property type="entry name" value="ABC TRANSPORTER PERMEASE YTRF"/>
    <property type="match status" value="1"/>
</dbReference>
<feature type="transmembrane region" description="Helical" evidence="7">
    <location>
        <begin position="350"/>
        <end position="375"/>
    </location>
</feature>
<dbReference type="PANTHER" id="PTHR30572">
    <property type="entry name" value="MEMBRANE COMPONENT OF TRANSPORTER-RELATED"/>
    <property type="match status" value="1"/>
</dbReference>
<proteinExistence type="inferred from homology"/>
<comment type="similarity">
    <text evidence="6">Belongs to the ABC-4 integral membrane protein family.</text>
</comment>
<gene>
    <name evidence="9" type="ORF">JI741_06195</name>
</gene>
<evidence type="ECO:0000256" key="2">
    <source>
        <dbReference type="ARBA" id="ARBA00022475"/>
    </source>
</evidence>
<evidence type="ECO:0000313" key="9">
    <source>
        <dbReference type="EMBL" id="MBL0740800.1"/>
    </source>
</evidence>
<keyword evidence="10" id="KW-1185">Reference proteome</keyword>